<feature type="transmembrane region" description="Helical" evidence="6">
    <location>
        <begin position="151"/>
        <end position="170"/>
    </location>
</feature>
<evidence type="ECO:0000256" key="1">
    <source>
        <dbReference type="ARBA" id="ARBA00004651"/>
    </source>
</evidence>
<keyword evidence="9" id="KW-1185">Reference proteome</keyword>
<feature type="transmembrane region" description="Helical" evidence="6">
    <location>
        <begin position="92"/>
        <end position="111"/>
    </location>
</feature>
<dbReference type="InterPro" id="IPR044770">
    <property type="entry name" value="MFS_spinster-like"/>
</dbReference>
<keyword evidence="4 6" id="KW-1133">Transmembrane helix</keyword>
<evidence type="ECO:0000256" key="4">
    <source>
        <dbReference type="ARBA" id="ARBA00022989"/>
    </source>
</evidence>
<feature type="domain" description="Major facilitator superfamily (MFS) profile" evidence="7">
    <location>
        <begin position="27"/>
        <end position="429"/>
    </location>
</feature>
<dbReference type="InterPro" id="IPR011701">
    <property type="entry name" value="MFS"/>
</dbReference>
<dbReference type="InterPro" id="IPR020846">
    <property type="entry name" value="MFS_dom"/>
</dbReference>
<evidence type="ECO:0000313" key="9">
    <source>
        <dbReference type="Proteomes" id="UP000199103"/>
    </source>
</evidence>
<dbReference type="EMBL" id="LT629772">
    <property type="protein sequence ID" value="SDT45801.1"/>
    <property type="molecule type" value="Genomic_DNA"/>
</dbReference>
<feature type="transmembrane region" description="Helical" evidence="6">
    <location>
        <begin position="274"/>
        <end position="296"/>
    </location>
</feature>
<dbReference type="Pfam" id="PF07690">
    <property type="entry name" value="MFS_1"/>
    <property type="match status" value="1"/>
</dbReference>
<evidence type="ECO:0000256" key="6">
    <source>
        <dbReference type="SAM" id="Phobius"/>
    </source>
</evidence>
<proteinExistence type="predicted"/>
<feature type="transmembrane region" description="Helical" evidence="6">
    <location>
        <begin position="66"/>
        <end position="85"/>
    </location>
</feature>
<dbReference type="OrthoDB" id="65739at2"/>
<evidence type="ECO:0000256" key="3">
    <source>
        <dbReference type="ARBA" id="ARBA00022692"/>
    </source>
</evidence>
<dbReference type="PANTHER" id="PTHR23505:SF52">
    <property type="entry name" value="MAJOR FACILITATOR SUPERFAMILY PROTEIN"/>
    <property type="match status" value="1"/>
</dbReference>
<gene>
    <name evidence="8" type="ORF">SAMN04489812_5969</name>
</gene>
<feature type="transmembrane region" description="Helical" evidence="6">
    <location>
        <begin position="372"/>
        <end position="394"/>
    </location>
</feature>
<feature type="transmembrane region" description="Helical" evidence="6">
    <location>
        <begin position="406"/>
        <end position="425"/>
    </location>
</feature>
<name>A0A1H2AIL8_9ACTN</name>
<comment type="subcellular location">
    <subcellularLocation>
        <location evidence="1">Cell membrane</location>
        <topology evidence="1">Multi-pass membrane protein</topology>
    </subcellularLocation>
</comment>
<evidence type="ECO:0000256" key="5">
    <source>
        <dbReference type="ARBA" id="ARBA00023136"/>
    </source>
</evidence>
<keyword evidence="5 6" id="KW-0472">Membrane</keyword>
<dbReference type="InterPro" id="IPR036259">
    <property type="entry name" value="MFS_trans_sf"/>
</dbReference>
<dbReference type="Gene3D" id="1.20.1250.20">
    <property type="entry name" value="MFS general substrate transporter like domains"/>
    <property type="match status" value="2"/>
</dbReference>
<dbReference type="PANTHER" id="PTHR23505">
    <property type="entry name" value="SPINSTER"/>
    <property type="match status" value="1"/>
</dbReference>
<accession>A0A1H2AIL8</accession>
<dbReference type="Proteomes" id="UP000199103">
    <property type="component" value="Chromosome I"/>
</dbReference>
<reference evidence="8 9" key="1">
    <citation type="submission" date="2016-10" db="EMBL/GenBank/DDBJ databases">
        <authorList>
            <person name="de Groot N.N."/>
        </authorList>
    </citation>
    <scope>NUCLEOTIDE SEQUENCE [LARGE SCALE GENOMIC DNA]</scope>
    <source>
        <strain evidence="8 9">DSM 21800</strain>
    </source>
</reference>
<feature type="transmembrane region" description="Helical" evidence="6">
    <location>
        <begin position="182"/>
        <end position="202"/>
    </location>
</feature>
<dbReference type="STRING" id="630515.SAMN04489812_5969"/>
<organism evidence="8 9">
    <name type="scientific">Microlunatus soli</name>
    <dbReference type="NCBI Taxonomy" id="630515"/>
    <lineage>
        <taxon>Bacteria</taxon>
        <taxon>Bacillati</taxon>
        <taxon>Actinomycetota</taxon>
        <taxon>Actinomycetes</taxon>
        <taxon>Propionibacteriales</taxon>
        <taxon>Propionibacteriaceae</taxon>
        <taxon>Microlunatus</taxon>
    </lineage>
</organism>
<dbReference type="RefSeq" id="WP_091530976.1">
    <property type="nucleotide sequence ID" value="NZ_LT629772.1"/>
</dbReference>
<feature type="transmembrane region" description="Helical" evidence="6">
    <location>
        <begin position="334"/>
        <end position="352"/>
    </location>
</feature>
<evidence type="ECO:0000259" key="7">
    <source>
        <dbReference type="PROSITE" id="PS50850"/>
    </source>
</evidence>
<dbReference type="GO" id="GO:0005886">
    <property type="term" value="C:plasma membrane"/>
    <property type="evidence" value="ECO:0007669"/>
    <property type="project" value="UniProtKB-SubCell"/>
</dbReference>
<dbReference type="SUPFAM" id="SSF103473">
    <property type="entry name" value="MFS general substrate transporter"/>
    <property type="match status" value="1"/>
</dbReference>
<evidence type="ECO:0000256" key="2">
    <source>
        <dbReference type="ARBA" id="ARBA00022448"/>
    </source>
</evidence>
<sequence length="453" mass="48905">MTADDVRTPALRPTDDQEIRTPHRWRNLSLMIGSSIVDNGDTQVLTTLFPTLQKAMGLQTSALGNISALGRIAGVIGGPLFVYLARKTNRKAVLAVTSGLWGVWVIAAAFSQNYLQLLILMTVVAVGQAGAGPIVNELFSDMFGDRKRGRAAGYFYGIGSLAGSALGALVGQLSRVEDGWRYGMAGIGIITFCFGIFILLFFRDPGVGATETQLAHLTDEQRKQQSRVTLAQVASLARIPSFVIMMGQRLLSGHLLIGTFGVTFLVQVRGFDNAVAAVVTLPFGVGYALSAVFGGLLTDHIHRRFPTIGRVASLQLAQLGFAVVAFFGTQVDWGPIWAYLIFWILMGALQGINPGINRPIVMSVTPPELRGAAFAIMLAIFETIGWAGFTFLGGHLADAVGLQQTFLIMLVGLMVINAAFCSLLYRTYAADCREVTTELERRARTADRSVRPE</sequence>
<feature type="transmembrane region" description="Helical" evidence="6">
    <location>
        <begin position="250"/>
        <end position="268"/>
    </location>
</feature>
<protein>
    <submittedName>
        <fullName evidence="8">Predicted arabinose efflux permease, MFS family</fullName>
    </submittedName>
</protein>
<keyword evidence="2" id="KW-0813">Transport</keyword>
<dbReference type="PROSITE" id="PS50850">
    <property type="entry name" value="MFS"/>
    <property type="match status" value="1"/>
</dbReference>
<dbReference type="GO" id="GO:0022857">
    <property type="term" value="F:transmembrane transporter activity"/>
    <property type="evidence" value="ECO:0007669"/>
    <property type="project" value="InterPro"/>
</dbReference>
<keyword evidence="3 6" id="KW-0812">Transmembrane</keyword>
<dbReference type="AlphaFoldDB" id="A0A1H2AIL8"/>
<evidence type="ECO:0000313" key="8">
    <source>
        <dbReference type="EMBL" id="SDT45801.1"/>
    </source>
</evidence>
<feature type="transmembrane region" description="Helical" evidence="6">
    <location>
        <begin position="117"/>
        <end position="139"/>
    </location>
</feature>
<feature type="transmembrane region" description="Helical" evidence="6">
    <location>
        <begin position="308"/>
        <end position="328"/>
    </location>
</feature>